<dbReference type="OrthoDB" id="7813231at2"/>
<dbReference type="AlphaFoldDB" id="A0A0D0Q9H0"/>
<evidence type="ECO:0000313" key="1">
    <source>
        <dbReference type="EMBL" id="KIQ69012.1"/>
    </source>
</evidence>
<proteinExistence type="predicted"/>
<organism evidence="1 2">
    <name type="scientific">Wenxinia marina DSM 24838</name>
    <dbReference type="NCBI Taxonomy" id="1123501"/>
    <lineage>
        <taxon>Bacteria</taxon>
        <taxon>Pseudomonadati</taxon>
        <taxon>Pseudomonadota</taxon>
        <taxon>Alphaproteobacteria</taxon>
        <taxon>Rhodobacterales</taxon>
        <taxon>Roseobacteraceae</taxon>
        <taxon>Wenxinia</taxon>
    </lineage>
</organism>
<evidence type="ECO:0008006" key="3">
    <source>
        <dbReference type="Google" id="ProtNLM"/>
    </source>
</evidence>
<name>A0A0D0Q9H0_9RHOB</name>
<accession>A0A0D0Q9H0</accession>
<protein>
    <recommendedName>
        <fullName evidence="3">Cellulase (Glycosyl hydrolase family 5)</fullName>
    </recommendedName>
</protein>
<comment type="caution">
    <text evidence="1">The sequence shown here is derived from an EMBL/GenBank/DDBJ whole genome shotgun (WGS) entry which is preliminary data.</text>
</comment>
<dbReference type="eggNOG" id="ENOG502Z9Q1">
    <property type="taxonomic scope" value="Bacteria"/>
</dbReference>
<reference evidence="1 2" key="1">
    <citation type="submission" date="2013-01" db="EMBL/GenBank/DDBJ databases">
        <authorList>
            <person name="Fiebig A."/>
            <person name="Goeker M."/>
            <person name="Klenk H.-P.P."/>
        </authorList>
    </citation>
    <scope>NUCLEOTIDE SEQUENCE [LARGE SCALE GENOMIC DNA]</scope>
    <source>
        <strain evidence="1 2">DSM 24838</strain>
    </source>
</reference>
<dbReference type="RefSeq" id="WP_018303405.1">
    <property type="nucleotide sequence ID" value="NZ_KB902297.1"/>
</dbReference>
<evidence type="ECO:0000313" key="2">
    <source>
        <dbReference type="Proteomes" id="UP000035100"/>
    </source>
</evidence>
<gene>
    <name evidence="1" type="ORF">Wenmar_02409</name>
</gene>
<dbReference type="Proteomes" id="UP000035100">
    <property type="component" value="Unassembled WGS sequence"/>
</dbReference>
<dbReference type="STRING" id="1123501.Wenmar_02409"/>
<sequence>MTTISIDGTKWLIDGEPTHKGRSYKGSPVEGLLFNTRMVQAIFDDENPDTASRWAYPDTGTWDPERNLAEFIEQLPNYRAHGCTAVTINLQGGMPVFRTESAQPWINSAIDPWGELKPAYMDRLSRLLKAADAAGIVVIVGYYYFGQDKYMEGEDAIRAGVVNATDWLLDTGLGNILVEINNECDIPHYKYDLLGPARVHELVALARGREKEGRRLLVATSFAGGSYHKALEPGLPTEAVLEVSDFAIVHTNMHDMRGTRAVVRGVRERAAYKARPMPIVINEDSARTINLFAALDEYAPWGFYDQGDNNYKDGYQSPPVNWAINTNNKKAFFDAVAEVTGSSARGGASFVTD</sequence>
<dbReference type="EMBL" id="AONG01000011">
    <property type="protein sequence ID" value="KIQ69012.1"/>
    <property type="molecule type" value="Genomic_DNA"/>
</dbReference>
<keyword evidence="2" id="KW-1185">Reference proteome</keyword>
<dbReference type="SUPFAM" id="SSF51445">
    <property type="entry name" value="(Trans)glycosidases"/>
    <property type="match status" value="1"/>
</dbReference>
<dbReference type="InterPro" id="IPR017853">
    <property type="entry name" value="GH"/>
</dbReference>